<dbReference type="AlphaFoldDB" id="A0A1R4B4H2"/>
<evidence type="ECO:0000313" key="1">
    <source>
        <dbReference type="EMBL" id="SJL83805.1"/>
    </source>
</evidence>
<dbReference type="InterPro" id="IPR038561">
    <property type="entry name" value="SoxD_sf"/>
</dbReference>
<dbReference type="Proteomes" id="UP000189475">
    <property type="component" value="Unassembled WGS sequence"/>
</dbReference>
<dbReference type="RefSeq" id="WP_077314221.1">
    <property type="nucleotide sequence ID" value="NZ_AP024888.1"/>
</dbReference>
<gene>
    <name evidence="1" type="ORF">VPAL9027_01784</name>
</gene>
<dbReference type="GO" id="GO:0046653">
    <property type="term" value="P:tetrahydrofolate metabolic process"/>
    <property type="evidence" value="ECO:0007669"/>
    <property type="project" value="InterPro"/>
</dbReference>
<dbReference type="OrthoDB" id="7159274at2"/>
<dbReference type="GO" id="GO:0008115">
    <property type="term" value="F:sarcosine oxidase activity"/>
    <property type="evidence" value="ECO:0007669"/>
    <property type="project" value="InterPro"/>
</dbReference>
<dbReference type="NCBIfam" id="TIGR01374">
    <property type="entry name" value="soxD"/>
    <property type="match status" value="1"/>
</dbReference>
<reference evidence="1 2" key="1">
    <citation type="submission" date="2017-02" db="EMBL/GenBank/DDBJ databases">
        <authorList>
            <person name="Peterson S.W."/>
        </authorList>
    </citation>
    <scope>NUCLEOTIDE SEQUENCE [LARGE SCALE GENOMIC DNA]</scope>
    <source>
        <strain evidence="1 2">CECT 9027</strain>
    </source>
</reference>
<dbReference type="STRING" id="1918946.VPAL9027_01784"/>
<organism evidence="1 2">
    <name type="scientific">Vibrio palustris</name>
    <dbReference type="NCBI Taxonomy" id="1918946"/>
    <lineage>
        <taxon>Bacteria</taxon>
        <taxon>Pseudomonadati</taxon>
        <taxon>Pseudomonadota</taxon>
        <taxon>Gammaproteobacteria</taxon>
        <taxon>Vibrionales</taxon>
        <taxon>Vibrionaceae</taxon>
        <taxon>Vibrio</taxon>
    </lineage>
</organism>
<evidence type="ECO:0000313" key="2">
    <source>
        <dbReference type="Proteomes" id="UP000189475"/>
    </source>
</evidence>
<accession>A0A1R4B4H2</accession>
<sequence length="101" mass="11961">MFHIYCPYCQEMREEEEFHAKGQASISRPLDPDNCTDKEWGEFLHFRTNPKGTHHEMWHHAAGCRKYFNIVRNTATYEIEQVYKMGEEPKALEHDSQGVES</sequence>
<proteinExistence type="predicted"/>
<keyword evidence="2" id="KW-1185">Reference proteome</keyword>
<dbReference type="Gene3D" id="3.30.2270.10">
    <property type="entry name" value="Folate-binding superfamily"/>
    <property type="match status" value="1"/>
</dbReference>
<dbReference type="InterPro" id="IPR006279">
    <property type="entry name" value="SoxD"/>
</dbReference>
<name>A0A1R4B4H2_9VIBR</name>
<dbReference type="Pfam" id="PF04267">
    <property type="entry name" value="SoxD"/>
    <property type="match status" value="1"/>
</dbReference>
<dbReference type="EMBL" id="FUFT01000005">
    <property type="protein sequence ID" value="SJL83805.1"/>
    <property type="molecule type" value="Genomic_DNA"/>
</dbReference>
<protein>
    <submittedName>
        <fullName evidence="1">Sarcosine oxidase, delta subunit family</fullName>
    </submittedName>
</protein>